<keyword evidence="4" id="KW-0288">FMN</keyword>
<dbReference type="Proteomes" id="UP000616346">
    <property type="component" value="Unassembled WGS sequence"/>
</dbReference>
<dbReference type="RefSeq" id="WP_191710065.1">
    <property type="nucleotide sequence ID" value="NZ_JACSPQ010000005.1"/>
</dbReference>
<evidence type="ECO:0000259" key="7">
    <source>
        <dbReference type="Pfam" id="PF14512"/>
    </source>
</evidence>
<evidence type="ECO:0000313" key="9">
    <source>
        <dbReference type="Proteomes" id="UP000616346"/>
    </source>
</evidence>
<dbReference type="EMBL" id="JACSPQ010000005">
    <property type="protein sequence ID" value="MBD8002010.1"/>
    <property type="molecule type" value="Genomic_DNA"/>
</dbReference>
<evidence type="ECO:0000256" key="1">
    <source>
        <dbReference type="ARBA" id="ARBA00001917"/>
    </source>
</evidence>
<protein>
    <submittedName>
        <fullName evidence="8">Nitroreductase family protein</fullName>
    </submittedName>
</protein>
<reference evidence="8 9" key="1">
    <citation type="submission" date="2020-08" db="EMBL/GenBank/DDBJ databases">
        <title>A Genomic Blueprint of the Chicken Gut Microbiome.</title>
        <authorList>
            <person name="Gilroy R."/>
            <person name="Ravi A."/>
            <person name="Getino M."/>
            <person name="Pursley I."/>
            <person name="Horton D.L."/>
            <person name="Alikhan N.-F."/>
            <person name="Baker D."/>
            <person name="Gharbi K."/>
            <person name="Hall N."/>
            <person name="Watson M."/>
            <person name="Adriaenssens E.M."/>
            <person name="Foster-Nyarko E."/>
            <person name="Jarju S."/>
            <person name="Secka A."/>
            <person name="Antonio M."/>
            <person name="Oren A."/>
            <person name="Chaudhuri R."/>
            <person name="La Ragione R.M."/>
            <person name="Hildebrand F."/>
            <person name="Pallen M.J."/>
        </authorList>
    </citation>
    <scope>NUCLEOTIDE SEQUENCE [LARGE SCALE GENOMIC DNA]</scope>
    <source>
        <strain evidence="8 9">Sa1YUN3</strain>
    </source>
</reference>
<feature type="domain" description="Nitroreductase" evidence="6">
    <location>
        <begin position="61"/>
        <end position="148"/>
    </location>
</feature>
<dbReference type="PANTHER" id="PTHR43673">
    <property type="entry name" value="NAD(P)H NITROREDUCTASE YDGI-RELATED"/>
    <property type="match status" value="1"/>
</dbReference>
<dbReference type="InterPro" id="IPR000415">
    <property type="entry name" value="Nitroreductase-like"/>
</dbReference>
<keyword evidence="5" id="KW-0560">Oxidoreductase</keyword>
<evidence type="ECO:0000313" key="8">
    <source>
        <dbReference type="EMBL" id="MBD8002010.1"/>
    </source>
</evidence>
<dbReference type="Gene3D" id="3.40.109.10">
    <property type="entry name" value="NADH Oxidase"/>
    <property type="match status" value="1"/>
</dbReference>
<keyword evidence="9" id="KW-1185">Reference proteome</keyword>
<dbReference type="Pfam" id="PF14512">
    <property type="entry name" value="TM1586_NiRdase"/>
    <property type="match status" value="1"/>
</dbReference>
<dbReference type="PANTHER" id="PTHR43673:SF2">
    <property type="entry name" value="NITROREDUCTASE"/>
    <property type="match status" value="1"/>
</dbReference>
<accession>A0ABR8VBA0</accession>
<evidence type="ECO:0000256" key="5">
    <source>
        <dbReference type="ARBA" id="ARBA00023002"/>
    </source>
</evidence>
<dbReference type="Pfam" id="PF00881">
    <property type="entry name" value="Nitroreductase"/>
    <property type="match status" value="1"/>
</dbReference>
<comment type="cofactor">
    <cofactor evidence="1">
        <name>FMN</name>
        <dbReference type="ChEBI" id="CHEBI:58210"/>
    </cofactor>
</comment>
<sequence length="167" mass="19046">MNFLELVKARHSVRSYKQCPVEPAKLDYILECVRLAPSAVNCQPWRFSVVTEPDKLARLKETYAREWIQNVPCIIVACGNHAEAWHRKSDGKDHTDVDVSIAVEHLCLAATEQGLGTCWVCNFDTERCRQVMQLPEELEPIALIPIGYPSEEVIAEKKRKPLDDILF</sequence>
<name>A0ABR8VBA0_9BACT</name>
<organism evidence="8 9">
    <name type="scientific">Phocaeicola faecium</name>
    <dbReference type="NCBI Taxonomy" id="2762213"/>
    <lineage>
        <taxon>Bacteria</taxon>
        <taxon>Pseudomonadati</taxon>
        <taxon>Bacteroidota</taxon>
        <taxon>Bacteroidia</taxon>
        <taxon>Bacteroidales</taxon>
        <taxon>Bacteroidaceae</taxon>
        <taxon>Phocaeicola</taxon>
    </lineage>
</organism>
<gene>
    <name evidence="8" type="ORF">H9626_07255</name>
</gene>
<keyword evidence="3" id="KW-0285">Flavoprotein</keyword>
<evidence type="ECO:0000256" key="3">
    <source>
        <dbReference type="ARBA" id="ARBA00022630"/>
    </source>
</evidence>
<feature type="domain" description="Putative nitroreductase TM1586" evidence="7">
    <location>
        <begin position="23"/>
        <end position="52"/>
    </location>
</feature>
<comment type="similarity">
    <text evidence="2">Belongs to the nitroreductase family.</text>
</comment>
<dbReference type="CDD" id="cd20609">
    <property type="entry name" value="nitroreductase"/>
    <property type="match status" value="1"/>
</dbReference>
<comment type="caution">
    <text evidence="8">The sequence shown here is derived from an EMBL/GenBank/DDBJ whole genome shotgun (WGS) entry which is preliminary data.</text>
</comment>
<evidence type="ECO:0000256" key="4">
    <source>
        <dbReference type="ARBA" id="ARBA00022643"/>
    </source>
</evidence>
<dbReference type="InterPro" id="IPR029478">
    <property type="entry name" value="TM1586_NiRdase"/>
</dbReference>
<evidence type="ECO:0000256" key="2">
    <source>
        <dbReference type="ARBA" id="ARBA00007118"/>
    </source>
</evidence>
<dbReference type="SUPFAM" id="SSF55469">
    <property type="entry name" value="FMN-dependent nitroreductase-like"/>
    <property type="match status" value="1"/>
</dbReference>
<proteinExistence type="inferred from homology"/>
<dbReference type="InterPro" id="IPR029479">
    <property type="entry name" value="Nitroreductase"/>
</dbReference>
<evidence type="ECO:0000259" key="6">
    <source>
        <dbReference type="Pfam" id="PF00881"/>
    </source>
</evidence>